<comment type="caution">
    <text evidence="5">The sequence shown here is derived from an EMBL/GenBank/DDBJ whole genome shotgun (WGS) entry which is preliminary data.</text>
</comment>
<dbReference type="EMBL" id="JBHSNC010000020">
    <property type="protein sequence ID" value="MFC5529105.1"/>
    <property type="molecule type" value="Genomic_DNA"/>
</dbReference>
<dbReference type="Pfam" id="PF07833">
    <property type="entry name" value="Cu_amine_oxidN1"/>
    <property type="match status" value="1"/>
</dbReference>
<sequence>MQHRRSWTKLISTCLTIVLGLGLVLASAFAAEPANAVDATTKPKVVQLASGVNHTLAILDNGMVMAWGDNKYGQLGNGTSGNTNPTPALVTGLKDVVAVAGGKDHSMALTKDGTVWTWGANYDAQLGNGSQSKFSADYTTIVENHDSLVPTQVRGLDHVTAIAAGWNLNYALKDDGTVWGWGSNLFGGLGVGLRGLFQQTTPLQVNKLHDVISISAGWNHGHAIQKDGTSWSWGFNDSATAGDGTVSLTEVRNNSVWTLDDQTKITPVEIAGNHHFQMIAPMHNGSCYAIEADGTLWYWGVKLPSSGGTQQYEKVPVQIPGMSDVKGIYAVSDGAYALKKDGTVWTTSKTHEDFTQMKLPKISSVSAGGWFHALALAEDGSVWAWGANSVGQLGDGTTKRIAKASPAMLTAFYAPVPPVVTPPVVTPPVVTPPVVTPPVVTPPVVTPPVVTSTVYVNGKLTQSKLNLTPNPPMLLLADAVKLIGAKSAVNKKVYTITRGKAKLELSAGSVSAKLNGKAIKLAQAPLSVTGGLWIPVSALDLLGAKTTWNAKTKRLDIKLA</sequence>
<feature type="chain" id="PRO_5047421789" evidence="2">
    <location>
        <begin position="31"/>
        <end position="560"/>
    </location>
</feature>
<dbReference type="PROSITE" id="PS00626">
    <property type="entry name" value="RCC1_2"/>
    <property type="match status" value="2"/>
</dbReference>
<proteinExistence type="predicted"/>
<dbReference type="SUPFAM" id="SSF55383">
    <property type="entry name" value="Copper amine oxidase, domain N"/>
    <property type="match status" value="1"/>
</dbReference>
<reference evidence="6" key="1">
    <citation type="journal article" date="2019" name="Int. J. Syst. Evol. Microbiol.">
        <title>The Global Catalogue of Microorganisms (GCM) 10K type strain sequencing project: providing services to taxonomists for standard genome sequencing and annotation.</title>
        <authorList>
            <consortium name="The Broad Institute Genomics Platform"/>
            <consortium name="The Broad Institute Genome Sequencing Center for Infectious Disease"/>
            <person name="Wu L."/>
            <person name="Ma J."/>
        </authorList>
    </citation>
    <scope>NUCLEOTIDE SEQUENCE [LARGE SCALE GENOMIC DNA]</scope>
    <source>
        <strain evidence="6">CGMCC 1.18578</strain>
    </source>
</reference>
<dbReference type="PRINTS" id="PR00633">
    <property type="entry name" value="RCCNDNSATION"/>
</dbReference>
<dbReference type="SUPFAM" id="SSF50965">
    <property type="entry name" value="Galactose oxidase, central domain"/>
    <property type="match status" value="1"/>
</dbReference>
<dbReference type="PROSITE" id="PS50012">
    <property type="entry name" value="RCC1_3"/>
    <property type="match status" value="4"/>
</dbReference>
<evidence type="ECO:0000259" key="3">
    <source>
        <dbReference type="Pfam" id="PF07833"/>
    </source>
</evidence>
<evidence type="ECO:0000313" key="6">
    <source>
        <dbReference type="Proteomes" id="UP001596108"/>
    </source>
</evidence>
<dbReference type="Gene3D" id="2.130.10.30">
    <property type="entry name" value="Regulator of chromosome condensation 1/beta-lactamase-inhibitor protein II"/>
    <property type="match status" value="3"/>
</dbReference>
<dbReference type="InterPro" id="IPR036582">
    <property type="entry name" value="Mao_N_sf"/>
</dbReference>
<evidence type="ECO:0000256" key="2">
    <source>
        <dbReference type="SAM" id="SignalP"/>
    </source>
</evidence>
<evidence type="ECO:0000259" key="4">
    <source>
        <dbReference type="Pfam" id="PF25390"/>
    </source>
</evidence>
<gene>
    <name evidence="5" type="ORF">ACFPQ4_06525</name>
</gene>
<name>A0ABW0QYA6_9BACL</name>
<dbReference type="InterPro" id="IPR051210">
    <property type="entry name" value="Ub_ligase/GEF_domain"/>
</dbReference>
<dbReference type="Pfam" id="PF13540">
    <property type="entry name" value="RCC1_2"/>
    <property type="match status" value="1"/>
</dbReference>
<dbReference type="SUPFAM" id="SSF50985">
    <property type="entry name" value="RCC1/BLIP-II"/>
    <property type="match status" value="1"/>
</dbReference>
<keyword evidence="2" id="KW-0732">Signal</keyword>
<evidence type="ECO:0000313" key="5">
    <source>
        <dbReference type="EMBL" id="MFC5529105.1"/>
    </source>
</evidence>
<accession>A0ABW0QYA6</accession>
<dbReference type="Pfam" id="PF25390">
    <property type="entry name" value="WD40_RLD"/>
    <property type="match status" value="1"/>
</dbReference>
<dbReference type="InterPro" id="IPR000408">
    <property type="entry name" value="Reg_chr_condens"/>
</dbReference>
<feature type="domain" description="Copper amine oxidase-like N-terminal" evidence="3">
    <location>
        <begin position="480"/>
        <end position="555"/>
    </location>
</feature>
<dbReference type="InterPro" id="IPR012854">
    <property type="entry name" value="Cu_amine_oxidase-like_N"/>
</dbReference>
<evidence type="ECO:0000256" key="1">
    <source>
        <dbReference type="ARBA" id="ARBA00022737"/>
    </source>
</evidence>
<dbReference type="InterPro" id="IPR058923">
    <property type="entry name" value="RCC1-like_dom"/>
</dbReference>
<dbReference type="RefSeq" id="WP_378110977.1">
    <property type="nucleotide sequence ID" value="NZ_JBHSNC010000020.1"/>
</dbReference>
<feature type="domain" description="RCC1-like" evidence="4">
    <location>
        <begin position="32"/>
        <end position="328"/>
    </location>
</feature>
<dbReference type="Proteomes" id="UP001596108">
    <property type="component" value="Unassembled WGS sequence"/>
</dbReference>
<protein>
    <submittedName>
        <fullName evidence="5">Stalk domain-containing protein</fullName>
    </submittedName>
</protein>
<organism evidence="5 6">
    <name type="scientific">Cohnella yongneupensis</name>
    <dbReference type="NCBI Taxonomy" id="425006"/>
    <lineage>
        <taxon>Bacteria</taxon>
        <taxon>Bacillati</taxon>
        <taxon>Bacillota</taxon>
        <taxon>Bacilli</taxon>
        <taxon>Bacillales</taxon>
        <taxon>Paenibacillaceae</taxon>
        <taxon>Cohnella</taxon>
    </lineage>
</organism>
<feature type="signal peptide" evidence="2">
    <location>
        <begin position="1"/>
        <end position="30"/>
    </location>
</feature>
<dbReference type="InterPro" id="IPR011043">
    <property type="entry name" value="Gal_Oxase/kelch_b-propeller"/>
</dbReference>
<dbReference type="PANTHER" id="PTHR22870:SF408">
    <property type="entry name" value="OS09G0560450 PROTEIN"/>
    <property type="match status" value="1"/>
</dbReference>
<dbReference type="InterPro" id="IPR009091">
    <property type="entry name" value="RCC1/BLIP-II"/>
</dbReference>
<dbReference type="PANTHER" id="PTHR22870">
    <property type="entry name" value="REGULATOR OF CHROMOSOME CONDENSATION"/>
    <property type="match status" value="1"/>
</dbReference>
<keyword evidence="1" id="KW-0677">Repeat</keyword>
<keyword evidence="6" id="KW-1185">Reference proteome</keyword>